<comment type="similarity">
    <text evidence="2">Belongs to the ESF2/ABP1 family.</text>
</comment>
<feature type="compositionally biased region" description="Acidic residues" evidence="7">
    <location>
        <begin position="82"/>
        <end position="93"/>
    </location>
</feature>
<dbReference type="PANTHER" id="PTHR12311:SF7">
    <property type="entry name" value="ACTIVATOR OF BASAL TRANSCRIPTION 1"/>
    <property type="match status" value="1"/>
</dbReference>
<dbReference type="PANTHER" id="PTHR12311">
    <property type="entry name" value="ACTIVATOR OF BASAL TRANSCRIPTION 1"/>
    <property type="match status" value="1"/>
</dbReference>
<name>A0A6G1GMK8_9PEZI</name>
<gene>
    <name evidence="8" type="ORF">K402DRAFT_397787</name>
</gene>
<sequence>MTTRKRNDWLEADQSEDDDQGYDSENLDSRGTALGARDQKRRKVDIGSESDSDADGVSARPTRDGLIIKKKNRDQDQGQDQSQDEEEVAENEIAEIPQIQKSHRASDDDPTKILKALTPKQLAKAQKAAKRTGVIYLSRVPPFMKPQTVRNLLEPYGEIGRIFLTPEDPAAHTRRVKAGGNKKRSFVDGWIEFVNKKNAKIVAETLNTHIIGGKKGGWYHDDVWNIKYLKGFKWHHLTDQIANENAERAARLRTEIAHTTRENKVFLQNVERAKMLEGMQARYEATGKSGKGNAIVTEESPEKEAGRRKDYTQHFRQTEVRTKSARKKGDNDQQEDVKRVLSKIF</sequence>
<dbReference type="Gene3D" id="3.30.70.330">
    <property type="match status" value="1"/>
</dbReference>
<dbReference type="GO" id="GO:0000472">
    <property type="term" value="P:endonucleolytic cleavage to generate mature 5'-end of SSU-rRNA from (SSU-rRNA, 5.8S rRNA, LSU-rRNA)"/>
    <property type="evidence" value="ECO:0007669"/>
    <property type="project" value="TreeGrafter"/>
</dbReference>
<dbReference type="CDD" id="cd12263">
    <property type="entry name" value="RRM_ABT1_like"/>
    <property type="match status" value="1"/>
</dbReference>
<dbReference type="GO" id="GO:0000447">
    <property type="term" value="P:endonucleolytic cleavage in ITS1 to separate SSU-rRNA from 5.8S rRNA and LSU-rRNA from tricistronic rRNA transcript (SSU-rRNA, 5.8S rRNA, LSU-rRNA)"/>
    <property type="evidence" value="ECO:0007669"/>
    <property type="project" value="TreeGrafter"/>
</dbReference>
<feature type="compositionally biased region" description="Basic and acidic residues" evidence="7">
    <location>
        <begin position="300"/>
        <end position="339"/>
    </location>
</feature>
<dbReference type="EMBL" id="ML977187">
    <property type="protein sequence ID" value="KAF1982193.1"/>
    <property type="molecule type" value="Genomic_DNA"/>
</dbReference>
<dbReference type="GO" id="GO:0000480">
    <property type="term" value="P:endonucleolytic cleavage in 5'-ETS of tricistronic rRNA transcript (SSU-rRNA, 5.8S rRNA, LSU-rRNA)"/>
    <property type="evidence" value="ECO:0007669"/>
    <property type="project" value="TreeGrafter"/>
</dbReference>
<dbReference type="InterPro" id="IPR034353">
    <property type="entry name" value="ABT1/ESF2_RRM"/>
</dbReference>
<comment type="subcellular location">
    <subcellularLocation>
        <location evidence="1">Nucleus</location>
        <location evidence="1">Nucleolus</location>
    </subcellularLocation>
</comment>
<evidence type="ECO:0000256" key="1">
    <source>
        <dbReference type="ARBA" id="ARBA00004604"/>
    </source>
</evidence>
<feature type="region of interest" description="Disordered" evidence="7">
    <location>
        <begin position="287"/>
        <end position="345"/>
    </location>
</feature>
<evidence type="ECO:0000256" key="3">
    <source>
        <dbReference type="ARBA" id="ARBA00022884"/>
    </source>
</evidence>
<dbReference type="InterPro" id="IPR012677">
    <property type="entry name" value="Nucleotide-bd_a/b_plait_sf"/>
</dbReference>
<evidence type="ECO:0000256" key="7">
    <source>
        <dbReference type="SAM" id="MobiDB-lite"/>
    </source>
</evidence>
<keyword evidence="4" id="KW-0539">Nucleus</keyword>
<keyword evidence="9" id="KW-1185">Reference proteome</keyword>
<dbReference type="OrthoDB" id="287393at2759"/>
<reference evidence="8" key="1">
    <citation type="journal article" date="2020" name="Stud. Mycol.">
        <title>101 Dothideomycetes genomes: a test case for predicting lifestyles and emergence of pathogens.</title>
        <authorList>
            <person name="Haridas S."/>
            <person name="Albert R."/>
            <person name="Binder M."/>
            <person name="Bloem J."/>
            <person name="Labutti K."/>
            <person name="Salamov A."/>
            <person name="Andreopoulos B."/>
            <person name="Baker S."/>
            <person name="Barry K."/>
            <person name="Bills G."/>
            <person name="Bluhm B."/>
            <person name="Cannon C."/>
            <person name="Castanera R."/>
            <person name="Culley D."/>
            <person name="Daum C."/>
            <person name="Ezra D."/>
            <person name="Gonzalez J."/>
            <person name="Henrissat B."/>
            <person name="Kuo A."/>
            <person name="Liang C."/>
            <person name="Lipzen A."/>
            <person name="Lutzoni F."/>
            <person name="Magnuson J."/>
            <person name="Mondo S."/>
            <person name="Nolan M."/>
            <person name="Ohm R."/>
            <person name="Pangilinan J."/>
            <person name="Park H.-J."/>
            <person name="Ramirez L."/>
            <person name="Alfaro M."/>
            <person name="Sun H."/>
            <person name="Tritt A."/>
            <person name="Yoshinaga Y."/>
            <person name="Zwiers L.-H."/>
            <person name="Turgeon B."/>
            <person name="Goodwin S."/>
            <person name="Spatafora J."/>
            <person name="Crous P."/>
            <person name="Grigoriev I."/>
        </authorList>
    </citation>
    <scope>NUCLEOTIDE SEQUENCE</scope>
    <source>
        <strain evidence="8">CBS 113979</strain>
    </source>
</reference>
<feature type="region of interest" description="Disordered" evidence="7">
    <location>
        <begin position="1"/>
        <end position="110"/>
    </location>
</feature>
<evidence type="ECO:0000313" key="9">
    <source>
        <dbReference type="Proteomes" id="UP000800041"/>
    </source>
</evidence>
<dbReference type="Proteomes" id="UP000800041">
    <property type="component" value="Unassembled WGS sequence"/>
</dbReference>
<feature type="compositionally biased region" description="Acidic residues" evidence="7">
    <location>
        <begin position="10"/>
        <end position="26"/>
    </location>
</feature>
<accession>A0A6G1GMK8</accession>
<comment type="function">
    <text evidence="5">Involved in the small subunit (SSU) processome assembly and function, and in the 18S rRNA synthesis. Required for the early cleavages at sites A0, A1 and A2.</text>
</comment>
<dbReference type="GO" id="GO:0005730">
    <property type="term" value="C:nucleolus"/>
    <property type="evidence" value="ECO:0007669"/>
    <property type="project" value="UniProtKB-SubCell"/>
</dbReference>
<evidence type="ECO:0000256" key="4">
    <source>
        <dbReference type="ARBA" id="ARBA00023242"/>
    </source>
</evidence>
<keyword evidence="3" id="KW-0694">RNA-binding</keyword>
<dbReference type="InterPro" id="IPR035979">
    <property type="entry name" value="RBD_domain_sf"/>
</dbReference>
<proteinExistence type="inferred from homology"/>
<dbReference type="GO" id="GO:0034462">
    <property type="term" value="P:small-subunit processome assembly"/>
    <property type="evidence" value="ECO:0007669"/>
    <property type="project" value="TreeGrafter"/>
</dbReference>
<evidence type="ECO:0000256" key="6">
    <source>
        <dbReference type="ARBA" id="ARBA00032634"/>
    </source>
</evidence>
<dbReference type="SUPFAM" id="SSF54928">
    <property type="entry name" value="RNA-binding domain, RBD"/>
    <property type="match status" value="1"/>
</dbReference>
<evidence type="ECO:0000256" key="5">
    <source>
        <dbReference type="ARBA" id="ARBA00025024"/>
    </source>
</evidence>
<dbReference type="AlphaFoldDB" id="A0A6G1GMK8"/>
<evidence type="ECO:0000256" key="2">
    <source>
        <dbReference type="ARBA" id="ARBA00005819"/>
    </source>
</evidence>
<protein>
    <recommendedName>
        <fullName evidence="6">18S rRNA factor 2</fullName>
    </recommendedName>
</protein>
<evidence type="ECO:0000313" key="8">
    <source>
        <dbReference type="EMBL" id="KAF1982193.1"/>
    </source>
</evidence>
<dbReference type="GO" id="GO:0003723">
    <property type="term" value="F:RNA binding"/>
    <property type="evidence" value="ECO:0007669"/>
    <property type="project" value="UniProtKB-KW"/>
</dbReference>
<dbReference type="InterPro" id="IPR039119">
    <property type="entry name" value="ABT1/Esf2"/>
</dbReference>
<organism evidence="8 9">
    <name type="scientific">Aulographum hederae CBS 113979</name>
    <dbReference type="NCBI Taxonomy" id="1176131"/>
    <lineage>
        <taxon>Eukaryota</taxon>
        <taxon>Fungi</taxon>
        <taxon>Dikarya</taxon>
        <taxon>Ascomycota</taxon>
        <taxon>Pezizomycotina</taxon>
        <taxon>Dothideomycetes</taxon>
        <taxon>Pleosporomycetidae</taxon>
        <taxon>Aulographales</taxon>
        <taxon>Aulographaceae</taxon>
    </lineage>
</organism>